<dbReference type="CDD" id="cd19494">
    <property type="entry name" value="Elp4"/>
    <property type="match status" value="1"/>
</dbReference>
<dbReference type="GO" id="GO:0033588">
    <property type="term" value="C:elongator holoenzyme complex"/>
    <property type="evidence" value="ECO:0007669"/>
    <property type="project" value="InterPro"/>
</dbReference>
<dbReference type="EMBL" id="KV419400">
    <property type="protein sequence ID" value="KZS96081.1"/>
    <property type="molecule type" value="Genomic_DNA"/>
</dbReference>
<protein>
    <recommendedName>
        <fullName evidence="5">Elongator complex protein 4</fullName>
    </recommendedName>
</protein>
<evidence type="ECO:0000313" key="10">
    <source>
        <dbReference type="EMBL" id="KZS96081.1"/>
    </source>
</evidence>
<keyword evidence="11" id="KW-1185">Reference proteome</keyword>
<keyword evidence="7" id="KW-0819">tRNA processing</keyword>
<dbReference type="AlphaFoldDB" id="A0A164XKV5"/>
<keyword evidence="6" id="KW-0963">Cytoplasm</keyword>
<evidence type="ECO:0000256" key="9">
    <source>
        <dbReference type="SAM" id="MobiDB-lite"/>
    </source>
</evidence>
<dbReference type="OrthoDB" id="289162at2759"/>
<evidence type="ECO:0000256" key="5">
    <source>
        <dbReference type="ARBA" id="ARBA00020265"/>
    </source>
</evidence>
<evidence type="ECO:0000256" key="1">
    <source>
        <dbReference type="ARBA" id="ARBA00004123"/>
    </source>
</evidence>
<reference evidence="10 11" key="1">
    <citation type="journal article" date="2016" name="Mol. Biol. Evol.">
        <title>Comparative Genomics of Early-Diverging Mushroom-Forming Fungi Provides Insights into the Origins of Lignocellulose Decay Capabilities.</title>
        <authorList>
            <person name="Nagy L.G."/>
            <person name="Riley R."/>
            <person name="Tritt A."/>
            <person name="Adam C."/>
            <person name="Daum C."/>
            <person name="Floudas D."/>
            <person name="Sun H."/>
            <person name="Yadav J.S."/>
            <person name="Pangilinan J."/>
            <person name="Larsson K.H."/>
            <person name="Matsuura K."/>
            <person name="Barry K."/>
            <person name="Labutti K."/>
            <person name="Kuo R."/>
            <person name="Ohm R.A."/>
            <person name="Bhattacharya S.S."/>
            <person name="Shirouzu T."/>
            <person name="Yoshinaga Y."/>
            <person name="Martin F.M."/>
            <person name="Grigoriev I.V."/>
            <person name="Hibbett D.S."/>
        </authorList>
    </citation>
    <scope>NUCLEOTIDE SEQUENCE [LARGE SCALE GENOMIC DNA]</scope>
    <source>
        <strain evidence="10 11">HHB9708</strain>
    </source>
</reference>
<dbReference type="PANTHER" id="PTHR12896:SF1">
    <property type="entry name" value="ELONGATOR COMPLEX PROTEIN 4"/>
    <property type="match status" value="1"/>
</dbReference>
<comment type="pathway">
    <text evidence="3">tRNA modification; 5-methoxycarbonylmethyl-2-thiouridine-tRNA biosynthesis.</text>
</comment>
<feature type="region of interest" description="Disordered" evidence="9">
    <location>
        <begin position="366"/>
        <end position="387"/>
    </location>
</feature>
<comment type="similarity">
    <text evidence="4">Belongs to the ELP4 family.</text>
</comment>
<evidence type="ECO:0000256" key="8">
    <source>
        <dbReference type="ARBA" id="ARBA00023242"/>
    </source>
</evidence>
<dbReference type="Pfam" id="PF05625">
    <property type="entry name" value="PAXNEB"/>
    <property type="match status" value="1"/>
</dbReference>
<dbReference type="PANTHER" id="PTHR12896">
    <property type="entry name" value="PAX6 NEIGHBOR PROTEIN PAXNEB"/>
    <property type="match status" value="1"/>
</dbReference>
<evidence type="ECO:0000313" key="11">
    <source>
        <dbReference type="Proteomes" id="UP000076722"/>
    </source>
</evidence>
<dbReference type="GO" id="GO:0008023">
    <property type="term" value="C:transcription elongation factor complex"/>
    <property type="evidence" value="ECO:0007669"/>
    <property type="project" value="TreeGrafter"/>
</dbReference>
<evidence type="ECO:0000256" key="4">
    <source>
        <dbReference type="ARBA" id="ARBA00007573"/>
    </source>
</evidence>
<proteinExistence type="inferred from homology"/>
<dbReference type="Proteomes" id="UP000076722">
    <property type="component" value="Unassembled WGS sequence"/>
</dbReference>
<dbReference type="GO" id="GO:0005737">
    <property type="term" value="C:cytoplasm"/>
    <property type="evidence" value="ECO:0007669"/>
    <property type="project" value="UniProtKB-SubCell"/>
</dbReference>
<evidence type="ECO:0000256" key="2">
    <source>
        <dbReference type="ARBA" id="ARBA00004496"/>
    </source>
</evidence>
<gene>
    <name evidence="10" type="ORF">SISNIDRAFT_483481</name>
</gene>
<dbReference type="UniPathway" id="UPA00988"/>
<evidence type="ECO:0000256" key="6">
    <source>
        <dbReference type="ARBA" id="ARBA00022490"/>
    </source>
</evidence>
<organism evidence="10 11">
    <name type="scientific">Sistotremastrum niveocremeum HHB9708</name>
    <dbReference type="NCBI Taxonomy" id="1314777"/>
    <lineage>
        <taxon>Eukaryota</taxon>
        <taxon>Fungi</taxon>
        <taxon>Dikarya</taxon>
        <taxon>Basidiomycota</taxon>
        <taxon>Agaricomycotina</taxon>
        <taxon>Agaricomycetes</taxon>
        <taxon>Sistotremastrales</taxon>
        <taxon>Sistotremastraceae</taxon>
        <taxon>Sertulicium</taxon>
        <taxon>Sertulicium niveocremeum</taxon>
    </lineage>
</organism>
<evidence type="ECO:0000256" key="3">
    <source>
        <dbReference type="ARBA" id="ARBA00005043"/>
    </source>
</evidence>
<sequence length="433" mass="47608">MSFKRKLPSSTTSYPGTRPCPSAPSILISSSGIPSLDDVLGGGIPLSHSLLVLSPDPYSAYASLVHKYFIAQGLISSHQVCVVDPHAKQLVDSCMWVRGTLGPSSSTADDEQEADRGDKIKIAWRYESMRQFETTVSHSQAEEEYCRPFELTQQIPPHIVDKVSESGQLSLIWDHSTQGISRLQSILQRIDDVLSRTRAEHSKATTVPPVRISIPSLASPHWGDLDPSTILRFLQSLKRLLRQYSFACAMISLPAHLSRDSVEEGWIRKLAWLSDSCVSFAAFSGDPSLEDLFPRHHGLFHIHRLPTPHSLVPPSDRFSQLRGIANSANGGGGENNLAFKSTRKRLVIETLHLDVDGGISERRTAPAAMSTDVVTPRPARFPEEPKPEPYAQIGVELAGAVGVANGDSAKSDRPKKAKKKVVFHAEKPELYDF</sequence>
<evidence type="ECO:0000256" key="7">
    <source>
        <dbReference type="ARBA" id="ARBA00022694"/>
    </source>
</evidence>
<accession>A0A164XKV5</accession>
<dbReference type="STRING" id="1314777.A0A164XKV5"/>
<dbReference type="Gene3D" id="3.40.50.300">
    <property type="entry name" value="P-loop containing nucleotide triphosphate hydrolases"/>
    <property type="match status" value="1"/>
</dbReference>
<comment type="subcellular location">
    <subcellularLocation>
        <location evidence="2">Cytoplasm</location>
    </subcellularLocation>
    <subcellularLocation>
        <location evidence="1">Nucleus</location>
    </subcellularLocation>
</comment>
<dbReference type="InterPro" id="IPR008728">
    <property type="entry name" value="Elongator_complex_protein_4"/>
</dbReference>
<dbReference type="InterPro" id="IPR027417">
    <property type="entry name" value="P-loop_NTPase"/>
</dbReference>
<dbReference type="GO" id="GO:0002098">
    <property type="term" value="P:tRNA wobble uridine modification"/>
    <property type="evidence" value="ECO:0007669"/>
    <property type="project" value="InterPro"/>
</dbReference>
<keyword evidence="8" id="KW-0539">Nucleus</keyword>
<name>A0A164XKV5_9AGAM</name>